<comment type="caution">
    <text evidence="2">The sequence shown here is derived from an EMBL/GenBank/DDBJ whole genome shotgun (WGS) entry which is preliminary data.</text>
</comment>
<feature type="region of interest" description="Disordered" evidence="1">
    <location>
        <begin position="36"/>
        <end position="57"/>
    </location>
</feature>
<keyword evidence="3" id="KW-1185">Reference proteome</keyword>
<dbReference type="Proteomes" id="UP000736335">
    <property type="component" value="Unassembled WGS sequence"/>
</dbReference>
<accession>A0A9P6HCW4</accession>
<organism evidence="2 3">
    <name type="scientific">Thelephora terrestris</name>
    <dbReference type="NCBI Taxonomy" id="56493"/>
    <lineage>
        <taxon>Eukaryota</taxon>
        <taxon>Fungi</taxon>
        <taxon>Dikarya</taxon>
        <taxon>Basidiomycota</taxon>
        <taxon>Agaricomycotina</taxon>
        <taxon>Agaricomycetes</taxon>
        <taxon>Thelephorales</taxon>
        <taxon>Thelephoraceae</taxon>
        <taxon>Thelephora</taxon>
    </lineage>
</organism>
<evidence type="ECO:0000256" key="1">
    <source>
        <dbReference type="SAM" id="MobiDB-lite"/>
    </source>
</evidence>
<gene>
    <name evidence="2" type="ORF">BJ322DRAFT_844428</name>
</gene>
<dbReference type="EMBL" id="WIUZ02000008">
    <property type="protein sequence ID" value="KAF9784364.1"/>
    <property type="molecule type" value="Genomic_DNA"/>
</dbReference>
<dbReference type="AlphaFoldDB" id="A0A9P6HCW4"/>
<name>A0A9P6HCW4_9AGAM</name>
<evidence type="ECO:0000313" key="2">
    <source>
        <dbReference type="EMBL" id="KAF9784364.1"/>
    </source>
</evidence>
<feature type="compositionally biased region" description="Basic and acidic residues" evidence="1">
    <location>
        <begin position="44"/>
        <end position="57"/>
    </location>
</feature>
<proteinExistence type="predicted"/>
<protein>
    <submittedName>
        <fullName evidence="2">Uncharacterized protein</fullName>
    </submittedName>
</protein>
<reference evidence="2" key="2">
    <citation type="submission" date="2020-11" db="EMBL/GenBank/DDBJ databases">
        <authorList>
            <consortium name="DOE Joint Genome Institute"/>
            <person name="Kuo A."/>
            <person name="Miyauchi S."/>
            <person name="Kiss E."/>
            <person name="Drula E."/>
            <person name="Kohler A."/>
            <person name="Sanchez-Garcia M."/>
            <person name="Andreopoulos B."/>
            <person name="Barry K.W."/>
            <person name="Bonito G."/>
            <person name="Buee M."/>
            <person name="Carver A."/>
            <person name="Chen C."/>
            <person name="Cichocki N."/>
            <person name="Clum A."/>
            <person name="Culley D."/>
            <person name="Crous P.W."/>
            <person name="Fauchery L."/>
            <person name="Girlanda M."/>
            <person name="Hayes R."/>
            <person name="Keri Z."/>
            <person name="Labutti K."/>
            <person name="Lipzen A."/>
            <person name="Lombard V."/>
            <person name="Magnuson J."/>
            <person name="Maillard F."/>
            <person name="Morin E."/>
            <person name="Murat C."/>
            <person name="Nolan M."/>
            <person name="Ohm R."/>
            <person name="Pangilinan J."/>
            <person name="Pereira M."/>
            <person name="Perotto S."/>
            <person name="Peter M."/>
            <person name="Riley R."/>
            <person name="Sitrit Y."/>
            <person name="Stielow B."/>
            <person name="Szollosi G."/>
            <person name="Zifcakova L."/>
            <person name="Stursova M."/>
            <person name="Spatafora J.W."/>
            <person name="Tedersoo L."/>
            <person name="Vaario L.-M."/>
            <person name="Yamada A."/>
            <person name="Yan M."/>
            <person name="Wang P."/>
            <person name="Xu J."/>
            <person name="Bruns T."/>
            <person name="Baldrian P."/>
            <person name="Vilgalys R."/>
            <person name="Henrissat B."/>
            <person name="Grigoriev I.V."/>
            <person name="Hibbett D."/>
            <person name="Nagy L.G."/>
            <person name="Martin F.M."/>
        </authorList>
    </citation>
    <scope>NUCLEOTIDE SEQUENCE</scope>
    <source>
        <strain evidence="2">UH-Tt-Lm1</strain>
    </source>
</reference>
<reference evidence="2" key="1">
    <citation type="journal article" date="2020" name="Nat. Commun.">
        <title>Large-scale genome sequencing of mycorrhizal fungi provides insights into the early evolution of symbiotic traits.</title>
        <authorList>
            <person name="Miyauchi S."/>
            <person name="Kiss E."/>
            <person name="Kuo A."/>
            <person name="Drula E."/>
            <person name="Kohler A."/>
            <person name="Sanchez-Garcia M."/>
            <person name="Morin E."/>
            <person name="Andreopoulos B."/>
            <person name="Barry K.W."/>
            <person name="Bonito G."/>
            <person name="Buee M."/>
            <person name="Carver A."/>
            <person name="Chen C."/>
            <person name="Cichocki N."/>
            <person name="Clum A."/>
            <person name="Culley D."/>
            <person name="Crous P.W."/>
            <person name="Fauchery L."/>
            <person name="Girlanda M."/>
            <person name="Hayes R.D."/>
            <person name="Keri Z."/>
            <person name="LaButti K."/>
            <person name="Lipzen A."/>
            <person name="Lombard V."/>
            <person name="Magnuson J."/>
            <person name="Maillard F."/>
            <person name="Murat C."/>
            <person name="Nolan M."/>
            <person name="Ohm R.A."/>
            <person name="Pangilinan J."/>
            <person name="Pereira M.F."/>
            <person name="Perotto S."/>
            <person name="Peter M."/>
            <person name="Pfister S."/>
            <person name="Riley R."/>
            <person name="Sitrit Y."/>
            <person name="Stielow J.B."/>
            <person name="Szollosi G."/>
            <person name="Zifcakova L."/>
            <person name="Stursova M."/>
            <person name="Spatafora J.W."/>
            <person name="Tedersoo L."/>
            <person name="Vaario L.M."/>
            <person name="Yamada A."/>
            <person name="Yan M."/>
            <person name="Wang P."/>
            <person name="Xu J."/>
            <person name="Bruns T."/>
            <person name="Baldrian P."/>
            <person name="Vilgalys R."/>
            <person name="Dunand C."/>
            <person name="Henrissat B."/>
            <person name="Grigoriev I.V."/>
            <person name="Hibbett D."/>
            <person name="Nagy L.G."/>
            <person name="Martin F.M."/>
        </authorList>
    </citation>
    <scope>NUCLEOTIDE SEQUENCE</scope>
    <source>
        <strain evidence="2">UH-Tt-Lm1</strain>
    </source>
</reference>
<sequence length="211" mass="24067">MNRQLNNGDPDALYRALGDHMNSLLLPQDKAPPSPINGVCVPQRKYDKGTGRDDPKNQGRVVFIREDGTYLPVKEALEKIYGTLMDQNLLVLDKAGLSVMVRFEVNKHTILGDTDVHLVAQWPGYRSKEYQMRFVDWRGEPQKVPLHKLATDIAKIINKFVGDMQGKPIQPNYAMWRVGQDAIRPEDLRLAALEQVSAGSWQPRLFYMRSH</sequence>
<evidence type="ECO:0000313" key="3">
    <source>
        <dbReference type="Proteomes" id="UP000736335"/>
    </source>
</evidence>
<dbReference type="OrthoDB" id="2803082at2759"/>